<dbReference type="GO" id="GO:0042274">
    <property type="term" value="P:ribosomal small subunit biogenesis"/>
    <property type="evidence" value="ECO:0007669"/>
    <property type="project" value="UniProtKB-UniRule"/>
</dbReference>
<dbReference type="NCBIfam" id="TIGR00157">
    <property type="entry name" value="ribosome small subunit-dependent GTPase A"/>
    <property type="match status" value="1"/>
</dbReference>
<dbReference type="HAMAP" id="MF_01820">
    <property type="entry name" value="GTPase_RsgA"/>
    <property type="match status" value="1"/>
</dbReference>
<evidence type="ECO:0000313" key="7">
    <source>
        <dbReference type="Proteomes" id="UP000199595"/>
    </source>
</evidence>
<feature type="domain" description="EngC GTPase" evidence="4">
    <location>
        <begin position="109"/>
        <end position="257"/>
    </location>
</feature>
<comment type="function">
    <text evidence="3">One of several proteins that assist in the late maturation steps of the functional core of the 30S ribosomal subunit. Helps release RbfA from mature subunits. May play a role in the assembly of ribosomal proteins into the subunit. Circularly permuted GTPase that catalyzes slow GTP hydrolysis, GTPase activity is stimulated by the 30S ribosomal subunit.</text>
</comment>
<dbReference type="Proteomes" id="UP000199595">
    <property type="component" value="Unassembled WGS sequence"/>
</dbReference>
<protein>
    <recommendedName>
        <fullName evidence="3">Small ribosomal subunit biogenesis GTPase RsgA</fullName>
        <ecNumber evidence="3">3.6.1.-</ecNumber>
    </recommendedName>
</protein>
<comment type="similarity">
    <text evidence="3">Belongs to the TRAFAC class YlqF/YawG GTPase family. RsgA subfamily.</text>
</comment>
<dbReference type="Pfam" id="PF03193">
    <property type="entry name" value="RsgA_GTPase"/>
    <property type="match status" value="1"/>
</dbReference>
<accession>A0A1H3BKX2</accession>
<dbReference type="PANTHER" id="PTHR32120">
    <property type="entry name" value="SMALL RIBOSOMAL SUBUNIT BIOGENESIS GTPASE RSGA"/>
    <property type="match status" value="1"/>
</dbReference>
<keyword evidence="3" id="KW-0378">Hydrolase</keyword>
<proteinExistence type="inferred from homology"/>
<evidence type="ECO:0000256" key="3">
    <source>
        <dbReference type="HAMAP-Rule" id="MF_01820"/>
    </source>
</evidence>
<name>A0A1H3BKX2_9FLAO</name>
<dbReference type="InterPro" id="IPR004881">
    <property type="entry name" value="Ribosome_biogen_GTPase_RsgA"/>
</dbReference>
<dbReference type="Gene3D" id="2.40.50.140">
    <property type="entry name" value="Nucleic acid-binding proteins"/>
    <property type="match status" value="1"/>
</dbReference>
<reference evidence="6 7" key="1">
    <citation type="submission" date="2016-10" db="EMBL/GenBank/DDBJ databases">
        <authorList>
            <person name="de Groot N.N."/>
        </authorList>
    </citation>
    <scope>NUCLEOTIDE SEQUENCE [LARGE SCALE GENOMIC DNA]</scope>
    <source>
        <strain evidence="6 7">DSM 24956</strain>
    </source>
</reference>
<keyword evidence="3" id="KW-0690">Ribosome biogenesis</keyword>
<keyword evidence="3" id="KW-0694">RNA-binding</keyword>
<dbReference type="InterPro" id="IPR012340">
    <property type="entry name" value="NA-bd_OB-fold"/>
</dbReference>
<keyword evidence="3" id="KW-0963">Cytoplasm</keyword>
<keyword evidence="2 3" id="KW-0342">GTP-binding</keyword>
<dbReference type="OrthoDB" id="9809485at2"/>
<dbReference type="Gene3D" id="3.40.50.300">
    <property type="entry name" value="P-loop containing nucleotide triphosphate hydrolases"/>
    <property type="match status" value="1"/>
</dbReference>
<dbReference type="SUPFAM" id="SSF50249">
    <property type="entry name" value="Nucleic acid-binding proteins"/>
    <property type="match status" value="1"/>
</dbReference>
<dbReference type="InterPro" id="IPR027417">
    <property type="entry name" value="P-loop_NTPase"/>
</dbReference>
<dbReference type="AlphaFoldDB" id="A0A1H3BKX2"/>
<dbReference type="PROSITE" id="PS50936">
    <property type="entry name" value="ENGC_GTPASE"/>
    <property type="match status" value="1"/>
</dbReference>
<sequence length="354" mass="40098">MTLNDLGFNKQLDNYRIEQGLDSFEVARVISEHKDRYTVKTAANEFDAELIGNLRFSAESKHDLPAVGDWVAISEYDENKALIHSVYPRTSILERKAIGKLGETQIIATNIDVGIIVLAVNRDFNINRIERYLTICNSSKIEPIILISKIDLIDASELKILLNEIKKRIKNISIIAISNQSQIGIDIIKQKLTKGKTYCLLGSSGVGKSTLINSLMGKNIMITKEISDSIDRGKHATTHRELIVSENGILIDNPGMREVGITDNSEALEITFDEITNLALNCKFNDCSHTNEKGCAIIEALENDELDNDSYLNFQKMERERNFFDSNQEERKKKDKDLGKLIKRVVKQRKKHKF</sequence>
<dbReference type="RefSeq" id="WP_090123488.1">
    <property type="nucleotide sequence ID" value="NZ_FNNJ01000005.1"/>
</dbReference>
<feature type="binding site" evidence="3">
    <location>
        <begin position="148"/>
        <end position="151"/>
    </location>
    <ligand>
        <name>GTP</name>
        <dbReference type="ChEBI" id="CHEBI:37565"/>
    </ligand>
</feature>
<feature type="binding site" evidence="3">
    <location>
        <begin position="202"/>
        <end position="210"/>
    </location>
    <ligand>
        <name>GTP</name>
        <dbReference type="ChEBI" id="CHEBI:37565"/>
    </ligand>
</feature>
<dbReference type="GO" id="GO:0005525">
    <property type="term" value="F:GTP binding"/>
    <property type="evidence" value="ECO:0007669"/>
    <property type="project" value="UniProtKB-UniRule"/>
</dbReference>
<keyword evidence="3" id="KW-0479">Metal-binding</keyword>
<dbReference type="SUPFAM" id="SSF52540">
    <property type="entry name" value="P-loop containing nucleoside triphosphate hydrolases"/>
    <property type="match status" value="1"/>
</dbReference>
<dbReference type="EMBL" id="FNNJ01000005">
    <property type="protein sequence ID" value="SDX42620.1"/>
    <property type="molecule type" value="Genomic_DNA"/>
</dbReference>
<dbReference type="GO" id="GO:0003924">
    <property type="term" value="F:GTPase activity"/>
    <property type="evidence" value="ECO:0007669"/>
    <property type="project" value="UniProtKB-UniRule"/>
</dbReference>
<dbReference type="PROSITE" id="PS51721">
    <property type="entry name" value="G_CP"/>
    <property type="match status" value="1"/>
</dbReference>
<dbReference type="GO" id="GO:0019843">
    <property type="term" value="F:rRNA binding"/>
    <property type="evidence" value="ECO:0007669"/>
    <property type="project" value="UniProtKB-KW"/>
</dbReference>
<feature type="binding site" evidence="3">
    <location>
        <position position="287"/>
    </location>
    <ligand>
        <name>Zn(2+)</name>
        <dbReference type="ChEBI" id="CHEBI:29105"/>
    </ligand>
</feature>
<evidence type="ECO:0000256" key="1">
    <source>
        <dbReference type="ARBA" id="ARBA00022741"/>
    </source>
</evidence>
<organism evidence="6 7">
    <name type="scientific">Lutibacter oricola</name>
    <dbReference type="NCBI Taxonomy" id="762486"/>
    <lineage>
        <taxon>Bacteria</taxon>
        <taxon>Pseudomonadati</taxon>
        <taxon>Bacteroidota</taxon>
        <taxon>Flavobacteriia</taxon>
        <taxon>Flavobacteriales</taxon>
        <taxon>Flavobacteriaceae</taxon>
        <taxon>Lutibacter</taxon>
    </lineage>
</organism>
<keyword evidence="7" id="KW-1185">Reference proteome</keyword>
<dbReference type="InterPro" id="IPR030378">
    <property type="entry name" value="G_CP_dom"/>
</dbReference>
<dbReference type="GO" id="GO:0005737">
    <property type="term" value="C:cytoplasm"/>
    <property type="evidence" value="ECO:0007669"/>
    <property type="project" value="UniProtKB-SubCell"/>
</dbReference>
<comment type="subunit">
    <text evidence="3">Monomer. Associates with 30S ribosomal subunit, binds 16S rRNA.</text>
</comment>
<dbReference type="Gene3D" id="1.10.40.50">
    <property type="entry name" value="Probable gtpase engc, domain 3"/>
    <property type="match status" value="1"/>
</dbReference>
<gene>
    <name evidence="3" type="primary">rsgA</name>
    <name evidence="6" type="ORF">SAMN05444411_105153</name>
</gene>
<dbReference type="STRING" id="762486.SAMN05444411_105153"/>
<evidence type="ECO:0000313" key="6">
    <source>
        <dbReference type="EMBL" id="SDX42620.1"/>
    </source>
</evidence>
<dbReference type="CDD" id="cd01854">
    <property type="entry name" value="YjeQ_EngC"/>
    <property type="match status" value="1"/>
</dbReference>
<evidence type="ECO:0000259" key="5">
    <source>
        <dbReference type="PROSITE" id="PS51721"/>
    </source>
</evidence>
<keyword evidence="3" id="KW-0862">Zinc</keyword>
<keyword evidence="3" id="KW-0699">rRNA-binding</keyword>
<keyword evidence="1 3" id="KW-0547">Nucleotide-binding</keyword>
<dbReference type="GO" id="GO:0046872">
    <property type="term" value="F:metal ion binding"/>
    <property type="evidence" value="ECO:0007669"/>
    <property type="project" value="UniProtKB-KW"/>
</dbReference>
<feature type="binding site" evidence="3">
    <location>
        <position position="295"/>
    </location>
    <ligand>
        <name>Zn(2+)</name>
        <dbReference type="ChEBI" id="CHEBI:29105"/>
    </ligand>
</feature>
<dbReference type="EC" id="3.6.1.-" evidence="3"/>
<dbReference type="InterPro" id="IPR010914">
    <property type="entry name" value="RsgA_GTPase_dom"/>
</dbReference>
<feature type="binding site" evidence="3">
    <location>
        <position position="289"/>
    </location>
    <ligand>
        <name>Zn(2+)</name>
        <dbReference type="ChEBI" id="CHEBI:29105"/>
    </ligand>
</feature>
<evidence type="ECO:0000256" key="2">
    <source>
        <dbReference type="ARBA" id="ARBA00023134"/>
    </source>
</evidence>
<comment type="cofactor">
    <cofactor evidence="3">
        <name>Zn(2+)</name>
        <dbReference type="ChEBI" id="CHEBI:29105"/>
    </cofactor>
    <text evidence="3">Binds 1 zinc ion per subunit.</text>
</comment>
<feature type="domain" description="CP-type G" evidence="5">
    <location>
        <begin position="101"/>
        <end position="259"/>
    </location>
</feature>
<comment type="subcellular location">
    <subcellularLocation>
        <location evidence="3">Cytoplasm</location>
    </subcellularLocation>
</comment>
<feature type="binding site" evidence="3">
    <location>
        <position position="282"/>
    </location>
    <ligand>
        <name>Zn(2+)</name>
        <dbReference type="ChEBI" id="CHEBI:29105"/>
    </ligand>
</feature>
<evidence type="ECO:0000259" key="4">
    <source>
        <dbReference type="PROSITE" id="PS50936"/>
    </source>
</evidence>